<dbReference type="AlphaFoldDB" id="A0AAW0BV03"/>
<accession>A0AAW0BV03</accession>
<evidence type="ECO:0000313" key="2">
    <source>
        <dbReference type="Proteomes" id="UP001362999"/>
    </source>
</evidence>
<gene>
    <name evidence="1" type="ORF">R3P38DRAFT_2775496</name>
</gene>
<sequence>MCRYLIEKDYCKLCRAWRPGERWRKLADCNLATCKYSDSHLLRVLMHGSDTSPRTDPHVDQATESRNLAVSVIVRTVLVDGRPVMQEAAIAAAAVQPSHNNSSQEGRGYESRIIRVRYHPYARRRSILSAGGCGTR</sequence>
<reference evidence="1 2" key="1">
    <citation type="journal article" date="2024" name="J Genomics">
        <title>Draft genome sequencing and assembly of Favolaschia claudopus CIRM-BRFM 2984 isolated from oak limbs.</title>
        <authorList>
            <person name="Navarro D."/>
            <person name="Drula E."/>
            <person name="Chaduli D."/>
            <person name="Cazenave R."/>
            <person name="Ahrendt S."/>
            <person name="Wang J."/>
            <person name="Lipzen A."/>
            <person name="Daum C."/>
            <person name="Barry K."/>
            <person name="Grigoriev I.V."/>
            <person name="Favel A."/>
            <person name="Rosso M.N."/>
            <person name="Martin F."/>
        </authorList>
    </citation>
    <scope>NUCLEOTIDE SEQUENCE [LARGE SCALE GENOMIC DNA]</scope>
    <source>
        <strain evidence="1 2">CIRM-BRFM 2984</strain>
    </source>
</reference>
<proteinExistence type="predicted"/>
<organism evidence="1 2">
    <name type="scientific">Favolaschia claudopus</name>
    <dbReference type="NCBI Taxonomy" id="2862362"/>
    <lineage>
        <taxon>Eukaryota</taxon>
        <taxon>Fungi</taxon>
        <taxon>Dikarya</taxon>
        <taxon>Basidiomycota</taxon>
        <taxon>Agaricomycotina</taxon>
        <taxon>Agaricomycetes</taxon>
        <taxon>Agaricomycetidae</taxon>
        <taxon>Agaricales</taxon>
        <taxon>Marasmiineae</taxon>
        <taxon>Mycenaceae</taxon>
        <taxon>Favolaschia</taxon>
    </lineage>
</organism>
<dbReference type="EMBL" id="JAWWNJ010000026">
    <property type="protein sequence ID" value="KAK7030064.1"/>
    <property type="molecule type" value="Genomic_DNA"/>
</dbReference>
<protein>
    <submittedName>
        <fullName evidence="1">Uncharacterized protein</fullName>
    </submittedName>
</protein>
<evidence type="ECO:0000313" key="1">
    <source>
        <dbReference type="EMBL" id="KAK7030064.1"/>
    </source>
</evidence>
<comment type="caution">
    <text evidence="1">The sequence shown here is derived from an EMBL/GenBank/DDBJ whole genome shotgun (WGS) entry which is preliminary data.</text>
</comment>
<keyword evidence="2" id="KW-1185">Reference proteome</keyword>
<dbReference type="Proteomes" id="UP001362999">
    <property type="component" value="Unassembled WGS sequence"/>
</dbReference>
<name>A0AAW0BV03_9AGAR</name>